<keyword evidence="1 2" id="KW-0238">DNA-binding</keyword>
<sequence>MTNSKNQVELWGVPESSPVLSHENHGQTFYQFPLLVPRLSGQTDRLPVLLPMSLRDQVQADAPLRLSGQLRSFNNKSGQGNRLVITVFAQSISPGDEETRNEIQLTGVICKAPVLRRTPLGRNICDIMLAVGRHYGRADYLPVITWGQLALRAGAMQVGDPLALEGRVQSRTYTKLIDGVPQERIAYEVSVMHLLDPEEEEPLEP</sequence>
<dbReference type="Proteomes" id="UP000515960">
    <property type="component" value="Chromosome"/>
</dbReference>
<dbReference type="AlphaFoldDB" id="A0A7G9B6C4"/>
<evidence type="ECO:0000256" key="1">
    <source>
        <dbReference type="ARBA" id="ARBA00023125"/>
    </source>
</evidence>
<dbReference type="NCBIfam" id="NF004476">
    <property type="entry name" value="PRK05813.1"/>
    <property type="match status" value="1"/>
</dbReference>
<evidence type="ECO:0000313" key="4">
    <source>
        <dbReference type="Proteomes" id="UP000515960"/>
    </source>
</evidence>
<dbReference type="CDD" id="cd04496">
    <property type="entry name" value="SSB_OBF"/>
    <property type="match status" value="1"/>
</dbReference>
<dbReference type="Gene3D" id="2.40.50.140">
    <property type="entry name" value="Nucleic acid-binding proteins"/>
    <property type="match status" value="2"/>
</dbReference>
<organism evidence="3 4">
    <name type="scientific">Oscillibacter hominis</name>
    <dbReference type="NCBI Taxonomy" id="2763056"/>
    <lineage>
        <taxon>Bacteria</taxon>
        <taxon>Bacillati</taxon>
        <taxon>Bacillota</taxon>
        <taxon>Clostridia</taxon>
        <taxon>Eubacteriales</taxon>
        <taxon>Oscillospiraceae</taxon>
        <taxon>Oscillibacter</taxon>
    </lineage>
</organism>
<dbReference type="InterPro" id="IPR000424">
    <property type="entry name" value="Primosome_PriB/ssb"/>
</dbReference>
<accession>A0A7G9B6C4</accession>
<reference evidence="3 4" key="1">
    <citation type="submission" date="2020-08" db="EMBL/GenBank/DDBJ databases">
        <authorList>
            <person name="Liu C."/>
            <person name="Sun Q."/>
        </authorList>
    </citation>
    <scope>NUCLEOTIDE SEQUENCE [LARGE SCALE GENOMIC DNA]</scope>
    <source>
        <strain evidence="3 4">NSJ-62</strain>
    </source>
</reference>
<dbReference type="PROSITE" id="PS50935">
    <property type="entry name" value="SSB"/>
    <property type="match status" value="1"/>
</dbReference>
<proteinExistence type="predicted"/>
<gene>
    <name evidence="3" type="ORF">H8790_03475</name>
</gene>
<name>A0A7G9B6C4_9FIRM</name>
<keyword evidence="4" id="KW-1185">Reference proteome</keyword>
<dbReference type="InterPro" id="IPR012340">
    <property type="entry name" value="NA-bd_OB-fold"/>
</dbReference>
<dbReference type="SUPFAM" id="SSF50249">
    <property type="entry name" value="Nucleic acid-binding proteins"/>
    <property type="match status" value="1"/>
</dbReference>
<evidence type="ECO:0000256" key="2">
    <source>
        <dbReference type="PROSITE-ProRule" id="PRU00252"/>
    </source>
</evidence>
<dbReference type="Pfam" id="PF00436">
    <property type="entry name" value="SSB"/>
    <property type="match status" value="1"/>
</dbReference>
<dbReference type="KEGG" id="ohi:H8790_03475"/>
<dbReference type="EMBL" id="CP060490">
    <property type="protein sequence ID" value="QNL45105.1"/>
    <property type="molecule type" value="Genomic_DNA"/>
</dbReference>
<dbReference type="GO" id="GO:0003697">
    <property type="term" value="F:single-stranded DNA binding"/>
    <property type="evidence" value="ECO:0007669"/>
    <property type="project" value="InterPro"/>
</dbReference>
<evidence type="ECO:0000313" key="3">
    <source>
        <dbReference type="EMBL" id="QNL45105.1"/>
    </source>
</evidence>
<protein>
    <submittedName>
        <fullName evidence="3">Single-stranded DNA-binding protein</fullName>
    </submittedName>
</protein>
<dbReference type="RefSeq" id="WP_187333579.1">
    <property type="nucleotide sequence ID" value="NZ_CP060490.1"/>
</dbReference>